<feature type="transmembrane region" description="Helical" evidence="1">
    <location>
        <begin position="158"/>
        <end position="178"/>
    </location>
</feature>
<keyword evidence="4" id="KW-1185">Reference proteome</keyword>
<protein>
    <recommendedName>
        <fullName evidence="5">MxaA protein</fullName>
    </recommendedName>
</protein>
<keyword evidence="2" id="KW-0732">Signal</keyword>
<evidence type="ECO:0000313" key="3">
    <source>
        <dbReference type="EMBL" id="SAL34859.1"/>
    </source>
</evidence>
<feature type="chain" id="PRO_5011119154" description="MxaA protein" evidence="2">
    <location>
        <begin position="21"/>
        <end position="286"/>
    </location>
</feature>
<sequence length="286" mass="32235">MKRGCVLVLMALALNGACRADTIVQQPRAFGYVLGDMLTQRVLLSLDGHDLHDVPPPSTGRTGLWLERRQTRIEKDAQGRAWMVIDYQIVNAAQSLTQAEVPAFDLTPATGATLHVPAWPISIGALTPRASFNAGDLQPLRPDRIVLPEPRVDTRRRMFAMLALTAATLTGWMAWWSWRRREDARRLPFARAWESIRKRDAADIDADDGAWVSVHRALDETAGQVVHARSLNELLLRAPWLEALRTQLEAFYAGSQQRFFSRENSSAPFALRAFARALYRAEKKRQ</sequence>
<dbReference type="AlphaFoldDB" id="A0A158GTE0"/>
<gene>
    <name evidence="3" type="ORF">AWB70_02408</name>
</gene>
<organism evidence="3 4">
    <name type="scientific">Caballeronia cordobensis</name>
    <name type="common">Burkholderia cordobensis</name>
    <dbReference type="NCBI Taxonomy" id="1353886"/>
    <lineage>
        <taxon>Bacteria</taxon>
        <taxon>Pseudomonadati</taxon>
        <taxon>Pseudomonadota</taxon>
        <taxon>Betaproteobacteria</taxon>
        <taxon>Burkholderiales</taxon>
        <taxon>Burkholderiaceae</taxon>
        <taxon>Caballeronia</taxon>
    </lineage>
</organism>
<dbReference type="Proteomes" id="UP000054740">
    <property type="component" value="Unassembled WGS sequence"/>
</dbReference>
<keyword evidence="1" id="KW-1133">Transmembrane helix</keyword>
<evidence type="ECO:0008006" key="5">
    <source>
        <dbReference type="Google" id="ProtNLM"/>
    </source>
</evidence>
<evidence type="ECO:0000256" key="1">
    <source>
        <dbReference type="SAM" id="Phobius"/>
    </source>
</evidence>
<keyword evidence="1" id="KW-0812">Transmembrane</keyword>
<name>A0A158GTE0_CABCO</name>
<evidence type="ECO:0000256" key="2">
    <source>
        <dbReference type="SAM" id="SignalP"/>
    </source>
</evidence>
<dbReference type="RefSeq" id="WP_082378128.1">
    <property type="nucleotide sequence ID" value="NZ_FCNY02000005.1"/>
</dbReference>
<reference evidence="4" key="1">
    <citation type="submission" date="2016-01" db="EMBL/GenBank/DDBJ databases">
        <authorList>
            <person name="Peeters C."/>
        </authorList>
    </citation>
    <scope>NUCLEOTIDE SEQUENCE [LARGE SCALE GENOMIC DNA]</scope>
</reference>
<keyword evidence="1" id="KW-0472">Membrane</keyword>
<accession>A0A158GTE0</accession>
<dbReference type="EMBL" id="FCNY02000005">
    <property type="protein sequence ID" value="SAL34859.1"/>
    <property type="molecule type" value="Genomic_DNA"/>
</dbReference>
<evidence type="ECO:0000313" key="4">
    <source>
        <dbReference type="Proteomes" id="UP000054740"/>
    </source>
</evidence>
<proteinExistence type="predicted"/>
<feature type="signal peptide" evidence="2">
    <location>
        <begin position="1"/>
        <end position="20"/>
    </location>
</feature>